<feature type="compositionally biased region" description="Gly residues" evidence="1">
    <location>
        <begin position="121"/>
        <end position="130"/>
    </location>
</feature>
<feature type="compositionally biased region" description="Polar residues" evidence="1">
    <location>
        <begin position="14"/>
        <end position="25"/>
    </location>
</feature>
<evidence type="ECO:0000313" key="3">
    <source>
        <dbReference type="Proteomes" id="UP000827986"/>
    </source>
</evidence>
<evidence type="ECO:0000313" key="2">
    <source>
        <dbReference type="EMBL" id="KAH1179987.1"/>
    </source>
</evidence>
<dbReference type="AlphaFoldDB" id="A0A9D3XHW1"/>
<gene>
    <name evidence="2" type="ORF">KIL84_006037</name>
</gene>
<keyword evidence="3" id="KW-1185">Reference proteome</keyword>
<comment type="caution">
    <text evidence="2">The sequence shown here is derived from an EMBL/GenBank/DDBJ whole genome shotgun (WGS) entry which is preliminary data.</text>
</comment>
<protein>
    <submittedName>
        <fullName evidence="2">Uncharacterized protein</fullName>
    </submittedName>
</protein>
<proteinExistence type="predicted"/>
<dbReference type="Proteomes" id="UP000827986">
    <property type="component" value="Unassembled WGS sequence"/>
</dbReference>
<feature type="region of interest" description="Disordered" evidence="1">
    <location>
        <begin position="1"/>
        <end position="46"/>
    </location>
</feature>
<feature type="compositionally biased region" description="Basic and acidic residues" evidence="1">
    <location>
        <begin position="32"/>
        <end position="42"/>
    </location>
</feature>
<name>A0A9D3XHW1_9SAUR</name>
<reference evidence="2" key="1">
    <citation type="submission" date="2021-09" db="EMBL/GenBank/DDBJ databases">
        <title>The genome of Mauremys mutica provides insights into the evolution of semi-aquatic lifestyle.</title>
        <authorList>
            <person name="Gong S."/>
            <person name="Gao Y."/>
        </authorList>
    </citation>
    <scope>NUCLEOTIDE SEQUENCE</scope>
    <source>
        <strain evidence="2">MM-2020</strain>
        <tissue evidence="2">Muscle</tissue>
    </source>
</reference>
<evidence type="ECO:0000256" key="1">
    <source>
        <dbReference type="SAM" id="MobiDB-lite"/>
    </source>
</evidence>
<accession>A0A9D3XHW1</accession>
<dbReference type="EMBL" id="JAHDVG010000471">
    <property type="protein sequence ID" value="KAH1179987.1"/>
    <property type="molecule type" value="Genomic_DNA"/>
</dbReference>
<feature type="region of interest" description="Disordered" evidence="1">
    <location>
        <begin position="78"/>
        <end position="130"/>
    </location>
</feature>
<organism evidence="2 3">
    <name type="scientific">Mauremys mutica</name>
    <name type="common">yellowpond turtle</name>
    <dbReference type="NCBI Taxonomy" id="74926"/>
    <lineage>
        <taxon>Eukaryota</taxon>
        <taxon>Metazoa</taxon>
        <taxon>Chordata</taxon>
        <taxon>Craniata</taxon>
        <taxon>Vertebrata</taxon>
        <taxon>Euteleostomi</taxon>
        <taxon>Archelosauria</taxon>
        <taxon>Testudinata</taxon>
        <taxon>Testudines</taxon>
        <taxon>Cryptodira</taxon>
        <taxon>Durocryptodira</taxon>
        <taxon>Testudinoidea</taxon>
        <taxon>Geoemydidae</taxon>
        <taxon>Geoemydinae</taxon>
        <taxon>Mauremys</taxon>
    </lineage>
</organism>
<sequence>MKSPLLRQVPGQRTWRQSPPKNNSGPCFVSPSEHDTTGHHALSDSSASHVVLQMYPILRGGHMYPLLPLGWEHTQQRARGEGWSPAPPRRSQLRLGGREAKGSLMSPRDAVEEQREPALLGRGGGRGFLL</sequence>